<evidence type="ECO:0000313" key="9">
    <source>
        <dbReference type="Proteomes" id="UP000699462"/>
    </source>
</evidence>
<dbReference type="InterPro" id="IPR001164">
    <property type="entry name" value="ArfGAP_dom"/>
</dbReference>
<organism evidence="8 9">
    <name type="scientific">Paragonimus westermani</name>
    <dbReference type="NCBI Taxonomy" id="34504"/>
    <lineage>
        <taxon>Eukaryota</taxon>
        <taxon>Metazoa</taxon>
        <taxon>Spiralia</taxon>
        <taxon>Lophotrochozoa</taxon>
        <taxon>Platyhelminthes</taxon>
        <taxon>Trematoda</taxon>
        <taxon>Digenea</taxon>
        <taxon>Plagiorchiida</taxon>
        <taxon>Troglotremata</taxon>
        <taxon>Troglotrematidae</taxon>
        <taxon>Paragonimus</taxon>
    </lineage>
</organism>
<dbReference type="InterPro" id="IPR044732">
    <property type="entry name" value="ArfGAP_SMAP1-like"/>
</dbReference>
<sequence>MANKKELEKLQAERHQLIIQELLRDEDNKYCVDCDAKGPRWASWNIGVFLCIRCAGIHRNLGVHISKVKSVNLDTWTVTQLATMRDMGNSRARAIYEARLPDGFRRPQTDSALEAFIRSKYEHKRYIAQEYVPSKPDVESLMREIQKLEQANKKQRHTPNVSLNQFTQQVASHEKPSTIKSSTECAPKSTGSDLLGLGTAESNPVAGAGGIFSQFADEDNVTRPATQPKLDSKLYPQQQAGTTHSSVEPSKTTPGSLSDDLLGLDLSSRSTAVCQPGNPPAYTTGTIPNVKEATVGKTTKDAILALYQKPPQPISNPMSFAAASHVSLCPTGEFAQFGVGSGLNSEWPTNTSAPGQLDTSGLSFFSDLQSAPCKLTNMTASQQPSVLGQPLITNSTTVPQQTVMTGPRGQPAFFQTPTTTSSSFAIWPDSGPSWPQSGSPNVFQPNFVATPGVAMNAWNSAAPPPPAYAYQTTAAHGFTVPSLFGPGSGTNAATAHQAYLSQVQSQLASLQLSSAVNNQQ</sequence>
<dbReference type="EMBL" id="JTDF01000800">
    <property type="protein sequence ID" value="KAF8570959.1"/>
    <property type="molecule type" value="Genomic_DNA"/>
</dbReference>
<dbReference type="GO" id="GO:0005096">
    <property type="term" value="F:GTPase activator activity"/>
    <property type="evidence" value="ECO:0007669"/>
    <property type="project" value="UniProtKB-KW"/>
</dbReference>
<feature type="region of interest" description="Disordered" evidence="6">
    <location>
        <begin position="167"/>
        <end position="200"/>
    </location>
</feature>
<protein>
    <recommendedName>
        <fullName evidence="7">Arf-GAP domain-containing protein</fullName>
    </recommendedName>
</protein>
<keyword evidence="9" id="KW-1185">Reference proteome</keyword>
<keyword evidence="2" id="KW-0479">Metal-binding</keyword>
<feature type="compositionally biased region" description="Polar residues" evidence="6">
    <location>
        <begin position="235"/>
        <end position="254"/>
    </location>
</feature>
<feature type="domain" description="Arf-GAP" evidence="7">
    <location>
        <begin position="16"/>
        <end position="139"/>
    </location>
</feature>
<keyword evidence="4" id="KW-0862">Zinc</keyword>
<dbReference type="GO" id="GO:0005737">
    <property type="term" value="C:cytoplasm"/>
    <property type="evidence" value="ECO:0007669"/>
    <property type="project" value="TreeGrafter"/>
</dbReference>
<proteinExistence type="predicted"/>
<reference evidence="8 9" key="1">
    <citation type="submission" date="2019-07" db="EMBL/GenBank/DDBJ databases">
        <title>Annotation for the trematode Paragonimus westermani.</title>
        <authorList>
            <person name="Choi Y.-J."/>
        </authorList>
    </citation>
    <scope>NUCLEOTIDE SEQUENCE [LARGE SCALE GENOMIC DNA]</scope>
    <source>
        <strain evidence="8">180907_Pwestermani</strain>
    </source>
</reference>
<dbReference type="CDD" id="cd08839">
    <property type="entry name" value="ArfGap_SMAP"/>
    <property type="match status" value="1"/>
</dbReference>
<dbReference type="PANTHER" id="PTHR45705">
    <property type="entry name" value="FI20236P1"/>
    <property type="match status" value="1"/>
</dbReference>
<comment type="caution">
    <text evidence="8">The sequence shown here is derived from an EMBL/GenBank/DDBJ whole genome shotgun (WGS) entry which is preliminary data.</text>
</comment>
<dbReference type="OrthoDB" id="73919at2759"/>
<evidence type="ECO:0000256" key="1">
    <source>
        <dbReference type="ARBA" id="ARBA00022468"/>
    </source>
</evidence>
<evidence type="ECO:0000256" key="2">
    <source>
        <dbReference type="ARBA" id="ARBA00022723"/>
    </source>
</evidence>
<evidence type="ECO:0000313" key="8">
    <source>
        <dbReference type="EMBL" id="KAF8570959.1"/>
    </source>
</evidence>
<dbReference type="PANTHER" id="PTHR45705:SF1">
    <property type="entry name" value="FI20236P1"/>
    <property type="match status" value="1"/>
</dbReference>
<dbReference type="InterPro" id="IPR037278">
    <property type="entry name" value="ARFGAP/RecO"/>
</dbReference>
<keyword evidence="1" id="KW-0343">GTPase activation</keyword>
<evidence type="ECO:0000259" key="7">
    <source>
        <dbReference type="PROSITE" id="PS50115"/>
    </source>
</evidence>
<dbReference type="FunFam" id="1.10.220.150:FF:000009">
    <property type="entry name" value="stromal membrane-associated protein 1 isoform X1"/>
    <property type="match status" value="1"/>
</dbReference>
<dbReference type="InterPro" id="IPR051718">
    <property type="entry name" value="ARF_GTPase-activating"/>
</dbReference>
<gene>
    <name evidence="8" type="ORF">P879_00550</name>
</gene>
<accession>A0A8T0DSS6</accession>
<feature type="compositionally biased region" description="Polar residues" evidence="6">
    <location>
        <begin position="178"/>
        <end position="192"/>
    </location>
</feature>
<evidence type="ECO:0000256" key="5">
    <source>
        <dbReference type="PROSITE-ProRule" id="PRU00288"/>
    </source>
</evidence>
<dbReference type="PRINTS" id="PR00405">
    <property type="entry name" value="REVINTRACTNG"/>
</dbReference>
<evidence type="ECO:0000256" key="6">
    <source>
        <dbReference type="SAM" id="MobiDB-lite"/>
    </source>
</evidence>
<evidence type="ECO:0000256" key="4">
    <source>
        <dbReference type="ARBA" id="ARBA00022833"/>
    </source>
</evidence>
<dbReference type="SUPFAM" id="SSF57863">
    <property type="entry name" value="ArfGap/RecO-like zinc finger"/>
    <property type="match status" value="1"/>
</dbReference>
<keyword evidence="3 5" id="KW-0863">Zinc-finger</keyword>
<dbReference type="GO" id="GO:0008270">
    <property type="term" value="F:zinc ion binding"/>
    <property type="evidence" value="ECO:0007669"/>
    <property type="project" value="UniProtKB-KW"/>
</dbReference>
<dbReference type="PROSITE" id="PS50115">
    <property type="entry name" value="ARFGAP"/>
    <property type="match status" value="1"/>
</dbReference>
<dbReference type="Gene3D" id="1.10.220.150">
    <property type="entry name" value="Arf GTPase activating protein"/>
    <property type="match status" value="1"/>
</dbReference>
<dbReference type="Proteomes" id="UP000699462">
    <property type="component" value="Unassembled WGS sequence"/>
</dbReference>
<feature type="region of interest" description="Disordered" evidence="6">
    <location>
        <begin position="217"/>
        <end position="262"/>
    </location>
</feature>
<dbReference type="Pfam" id="PF01412">
    <property type="entry name" value="ArfGap"/>
    <property type="match status" value="1"/>
</dbReference>
<dbReference type="SMART" id="SM00105">
    <property type="entry name" value="ArfGap"/>
    <property type="match status" value="1"/>
</dbReference>
<name>A0A8T0DSS6_9TREM</name>
<evidence type="ECO:0000256" key="3">
    <source>
        <dbReference type="ARBA" id="ARBA00022771"/>
    </source>
</evidence>
<dbReference type="AlphaFoldDB" id="A0A8T0DSS6"/>
<dbReference type="InterPro" id="IPR038508">
    <property type="entry name" value="ArfGAP_dom_sf"/>
</dbReference>